<organism evidence="1 2">
    <name type="scientific">Diatraea saccharalis</name>
    <name type="common">sugarcane borer</name>
    <dbReference type="NCBI Taxonomy" id="40085"/>
    <lineage>
        <taxon>Eukaryota</taxon>
        <taxon>Metazoa</taxon>
        <taxon>Ecdysozoa</taxon>
        <taxon>Arthropoda</taxon>
        <taxon>Hexapoda</taxon>
        <taxon>Insecta</taxon>
        <taxon>Pterygota</taxon>
        <taxon>Neoptera</taxon>
        <taxon>Endopterygota</taxon>
        <taxon>Lepidoptera</taxon>
        <taxon>Glossata</taxon>
        <taxon>Ditrysia</taxon>
        <taxon>Pyraloidea</taxon>
        <taxon>Crambidae</taxon>
        <taxon>Crambinae</taxon>
        <taxon>Diatraea</taxon>
    </lineage>
</organism>
<dbReference type="AlphaFoldDB" id="A0A9N9WJG2"/>
<proteinExistence type="predicted"/>
<protein>
    <submittedName>
        <fullName evidence="1">Uncharacterized protein</fullName>
    </submittedName>
</protein>
<keyword evidence="2" id="KW-1185">Reference proteome</keyword>
<dbReference type="OrthoDB" id="7481777at2759"/>
<reference evidence="1" key="1">
    <citation type="submission" date="2021-12" db="EMBL/GenBank/DDBJ databases">
        <authorList>
            <person name="King R."/>
        </authorList>
    </citation>
    <scope>NUCLEOTIDE SEQUENCE</scope>
</reference>
<dbReference type="EMBL" id="OU893338">
    <property type="protein sequence ID" value="CAG9795163.1"/>
    <property type="molecule type" value="Genomic_DNA"/>
</dbReference>
<dbReference type="Proteomes" id="UP001153714">
    <property type="component" value="Chromosome 7"/>
</dbReference>
<name>A0A9N9WJG2_9NEOP</name>
<evidence type="ECO:0000313" key="1">
    <source>
        <dbReference type="EMBL" id="CAG9795163.1"/>
    </source>
</evidence>
<evidence type="ECO:0000313" key="2">
    <source>
        <dbReference type="Proteomes" id="UP001153714"/>
    </source>
</evidence>
<accession>A0A9N9WJG2</accession>
<reference evidence="1" key="2">
    <citation type="submission" date="2022-10" db="EMBL/GenBank/DDBJ databases">
        <authorList>
            <consortium name="ENA_rothamsted_submissions"/>
            <consortium name="culmorum"/>
            <person name="King R."/>
        </authorList>
    </citation>
    <scope>NUCLEOTIDE SEQUENCE</scope>
</reference>
<sequence length="257" mass="28927">MTSIAAILETQKSLESALEKRMKDFEAQLKLSSSEKDIRIPQLHEDFKSFKDLVWNVLTLLRQQIGEILKSLDYHEARYRSKFLLLCGVPEKPDEDLCVTVATLLQRHMEIKDFQSSSIRSCYRLGSFTKGRNRPVVIRFVNYDLRSLAWKCKTKLKGTSLVVREFLTKTRQALFYAARDHCGIANAWTSDGNVFVKTPNGNRVKIGCSEELSAVMKQFPSATSAGEAEGVVAAVESATLTSRTASTRLKRPTKSAK</sequence>
<gene>
    <name evidence="1" type="ORF">DIATSA_LOCUS12462</name>
</gene>